<evidence type="ECO:0000256" key="3">
    <source>
        <dbReference type="ARBA" id="ARBA00022741"/>
    </source>
</evidence>
<accession>A0A1V6N0J0</accession>
<evidence type="ECO:0000259" key="5">
    <source>
        <dbReference type="PROSITE" id="PS50893"/>
    </source>
</evidence>
<dbReference type="SMART" id="SM00382">
    <property type="entry name" value="AAA"/>
    <property type="match status" value="1"/>
</dbReference>
<evidence type="ECO:0000256" key="2">
    <source>
        <dbReference type="ARBA" id="ARBA00022448"/>
    </source>
</evidence>
<comment type="caution">
    <text evidence="6">The sequence shown here is derived from an EMBL/GenBank/DDBJ whole genome shotgun (WGS) entry which is preliminary data.</text>
</comment>
<dbReference type="SUPFAM" id="SSF52540">
    <property type="entry name" value="P-loop containing nucleoside triphosphate hydrolases"/>
    <property type="match status" value="1"/>
</dbReference>
<proteinExistence type="inferred from homology"/>
<dbReference type="InterPro" id="IPR050319">
    <property type="entry name" value="ABC_transp_ATP-bind"/>
</dbReference>
<dbReference type="InterPro" id="IPR017871">
    <property type="entry name" value="ABC_transporter-like_CS"/>
</dbReference>
<dbReference type="EMBL" id="JXMW01000025">
    <property type="protein sequence ID" value="OQD58198.1"/>
    <property type="molecule type" value="Genomic_DNA"/>
</dbReference>
<name>A0A1V6N0J0_METAZ</name>
<dbReference type="Gene3D" id="3.40.50.300">
    <property type="entry name" value="P-loop containing nucleotide triphosphate hydrolases"/>
    <property type="match status" value="1"/>
</dbReference>
<comment type="similarity">
    <text evidence="1">Belongs to the ABC transporter superfamily.</text>
</comment>
<dbReference type="InterPro" id="IPR003593">
    <property type="entry name" value="AAA+_ATPase"/>
</dbReference>
<dbReference type="PANTHER" id="PTHR43776">
    <property type="entry name" value="TRANSPORT ATP-BINDING PROTEIN"/>
    <property type="match status" value="1"/>
</dbReference>
<organism evidence="6 7">
    <name type="scientific">Methanobrevibacter arboriphilus JCM 13429 = DSM 1125</name>
    <dbReference type="NCBI Taxonomy" id="1300164"/>
    <lineage>
        <taxon>Archaea</taxon>
        <taxon>Methanobacteriati</taxon>
        <taxon>Methanobacteriota</taxon>
        <taxon>Methanomada group</taxon>
        <taxon>Methanobacteria</taxon>
        <taxon>Methanobacteriales</taxon>
        <taxon>Methanobacteriaceae</taxon>
        <taxon>Methanobrevibacter</taxon>
    </lineage>
</organism>
<protein>
    <submittedName>
        <fullName evidence="6">Putative ABC-type oligopeptide transporter, ATPase component</fullName>
    </submittedName>
</protein>
<keyword evidence="4" id="KW-0067">ATP-binding</keyword>
<dbReference type="Pfam" id="PF00005">
    <property type="entry name" value="ABC_tran"/>
    <property type="match status" value="1"/>
</dbReference>
<dbReference type="PROSITE" id="PS00211">
    <property type="entry name" value="ABC_TRANSPORTER_1"/>
    <property type="match status" value="1"/>
</dbReference>
<keyword evidence="2" id="KW-0813">Transport</keyword>
<gene>
    <name evidence="6" type="ORF">MBBAR_25c00110</name>
</gene>
<evidence type="ECO:0000256" key="4">
    <source>
        <dbReference type="ARBA" id="ARBA00022840"/>
    </source>
</evidence>
<dbReference type="GO" id="GO:0016887">
    <property type="term" value="F:ATP hydrolysis activity"/>
    <property type="evidence" value="ECO:0007669"/>
    <property type="project" value="InterPro"/>
</dbReference>
<dbReference type="Proteomes" id="UP000191661">
    <property type="component" value="Unassembled WGS sequence"/>
</dbReference>
<dbReference type="PROSITE" id="PS50893">
    <property type="entry name" value="ABC_TRANSPORTER_2"/>
    <property type="match status" value="1"/>
</dbReference>
<evidence type="ECO:0000313" key="6">
    <source>
        <dbReference type="EMBL" id="OQD58198.1"/>
    </source>
</evidence>
<reference evidence="6 7" key="1">
    <citation type="submission" date="2014-12" db="EMBL/GenBank/DDBJ databases">
        <title>Genome sequence of Methanobrevibacter arboriphilicus DH1, DSM1125.</title>
        <authorList>
            <person name="Poehlein A."/>
            <person name="Thauer R.K."/>
            <person name="Seedorf H."/>
            <person name="Daniel R."/>
        </authorList>
    </citation>
    <scope>NUCLEOTIDE SEQUENCE [LARGE SCALE GENOMIC DNA]</scope>
    <source>
        <strain evidence="6 7">DH1</strain>
    </source>
</reference>
<dbReference type="AlphaFoldDB" id="A0A1V6N0J0"/>
<dbReference type="GO" id="GO:0055085">
    <property type="term" value="P:transmembrane transport"/>
    <property type="evidence" value="ECO:0007669"/>
    <property type="project" value="UniProtKB-ARBA"/>
</dbReference>
<keyword evidence="3" id="KW-0547">Nucleotide-binding</keyword>
<dbReference type="OrthoDB" id="18209at2157"/>
<feature type="domain" description="ABC transporter" evidence="5">
    <location>
        <begin position="3"/>
        <end position="206"/>
    </location>
</feature>
<dbReference type="PANTHER" id="PTHR43776:SF7">
    <property type="entry name" value="D,D-DIPEPTIDE TRANSPORT ATP-BINDING PROTEIN DDPF-RELATED"/>
    <property type="match status" value="1"/>
</dbReference>
<dbReference type="InterPro" id="IPR027417">
    <property type="entry name" value="P-loop_NTPase"/>
</dbReference>
<keyword evidence="7" id="KW-1185">Reference proteome</keyword>
<dbReference type="RefSeq" id="WP_080460963.1">
    <property type="nucleotide sequence ID" value="NZ_BBET01000084.1"/>
</dbReference>
<evidence type="ECO:0000256" key="1">
    <source>
        <dbReference type="ARBA" id="ARBA00005417"/>
    </source>
</evidence>
<dbReference type="GO" id="GO:0005524">
    <property type="term" value="F:ATP binding"/>
    <property type="evidence" value="ECO:0007669"/>
    <property type="project" value="UniProtKB-KW"/>
</dbReference>
<sequence length="206" mass="23642">MELKGENLSFKYDSSKRWILKDLNINIKSGEIKGLIGDSGSGKSTLSKILAGYIDNKNFEGKVEINGLNISKNEYNPVQLIFQHPEQTMNPKWKMKDILYESWNVDGDIIEKFGIQKSWLNRWPNELSGGELQRFSVLRALSPNTKFLIADEMTTMLDAVTQVQIWNLVIDLVRMKNIGMLVVSHDKDLIKKICDEVVYLDDINNF</sequence>
<dbReference type="InterPro" id="IPR003439">
    <property type="entry name" value="ABC_transporter-like_ATP-bd"/>
</dbReference>
<evidence type="ECO:0000313" key="7">
    <source>
        <dbReference type="Proteomes" id="UP000191661"/>
    </source>
</evidence>